<proteinExistence type="predicted"/>
<protein>
    <submittedName>
        <fullName evidence="1">Uncharacterized protein</fullName>
    </submittedName>
</protein>
<organism evidence="1 2">
    <name type="scientific">Mesonia sediminis</name>
    <dbReference type="NCBI Taxonomy" id="1703946"/>
    <lineage>
        <taxon>Bacteria</taxon>
        <taxon>Pseudomonadati</taxon>
        <taxon>Bacteroidota</taxon>
        <taxon>Flavobacteriia</taxon>
        <taxon>Flavobacteriales</taxon>
        <taxon>Flavobacteriaceae</taxon>
        <taxon>Mesonia</taxon>
    </lineage>
</organism>
<evidence type="ECO:0000313" key="2">
    <source>
        <dbReference type="Proteomes" id="UP001597357"/>
    </source>
</evidence>
<dbReference type="Proteomes" id="UP001597357">
    <property type="component" value="Unassembled WGS sequence"/>
</dbReference>
<comment type="caution">
    <text evidence="1">The sequence shown here is derived from an EMBL/GenBank/DDBJ whole genome shotgun (WGS) entry which is preliminary data.</text>
</comment>
<evidence type="ECO:0000313" key="1">
    <source>
        <dbReference type="EMBL" id="MFD2696829.1"/>
    </source>
</evidence>
<name>A0ABW5SBV3_9FLAO</name>
<gene>
    <name evidence="1" type="ORF">ACFSQ0_02395</name>
</gene>
<dbReference type="EMBL" id="JBHULZ010000009">
    <property type="protein sequence ID" value="MFD2696829.1"/>
    <property type="molecule type" value="Genomic_DNA"/>
</dbReference>
<keyword evidence="2" id="KW-1185">Reference proteome</keyword>
<accession>A0ABW5SBV3</accession>
<reference evidence="2" key="1">
    <citation type="journal article" date="2019" name="Int. J. Syst. Evol. Microbiol.">
        <title>The Global Catalogue of Microorganisms (GCM) 10K type strain sequencing project: providing services to taxonomists for standard genome sequencing and annotation.</title>
        <authorList>
            <consortium name="The Broad Institute Genomics Platform"/>
            <consortium name="The Broad Institute Genome Sequencing Center for Infectious Disease"/>
            <person name="Wu L."/>
            <person name="Ma J."/>
        </authorList>
    </citation>
    <scope>NUCLEOTIDE SEQUENCE [LARGE SCALE GENOMIC DNA]</scope>
    <source>
        <strain evidence="2">KCTC 42255</strain>
    </source>
</reference>
<sequence>MKSKAILSILLNLVFVVKFIAVEANGLNTLLNGNEFKLVKTFCAKERAAKKTSEDATYLSADNNAMQEVALSSICTSPFQFDLFTWETNILEPIAALGNYFPTDLLYRYLENDSPPPRWA</sequence>
<dbReference type="RefSeq" id="WP_379043592.1">
    <property type="nucleotide sequence ID" value="NZ_JBHULZ010000009.1"/>
</dbReference>